<dbReference type="EMBL" id="BEXB01000039">
    <property type="protein sequence ID" value="GAY78071.1"/>
    <property type="molecule type" value="Genomic_DNA"/>
</dbReference>
<organism evidence="2 3">
    <name type="scientific">Sporolactobacillus inulinus</name>
    <dbReference type="NCBI Taxonomy" id="2078"/>
    <lineage>
        <taxon>Bacteria</taxon>
        <taxon>Bacillati</taxon>
        <taxon>Bacillota</taxon>
        <taxon>Bacilli</taxon>
        <taxon>Bacillales</taxon>
        <taxon>Sporolactobacillaceae</taxon>
        <taxon>Sporolactobacillus</taxon>
    </lineage>
</organism>
<sequence>MAIYFSNHFGQETAGLLLILSQVIGTAIGLLGGYCADHFGRKRMMVFQRLVRRFALHSLPLPTHRG</sequence>
<dbReference type="AlphaFoldDB" id="A0A4Y1ZGJ7"/>
<keyword evidence="1" id="KW-1133">Transmembrane helix</keyword>
<dbReference type="InterPro" id="IPR036259">
    <property type="entry name" value="MFS_trans_sf"/>
</dbReference>
<evidence type="ECO:0000313" key="2">
    <source>
        <dbReference type="EMBL" id="GAY78071.1"/>
    </source>
</evidence>
<accession>A0A4Y1ZGJ7</accession>
<comment type="caution">
    <text evidence="2">The sequence shown here is derived from an EMBL/GenBank/DDBJ whole genome shotgun (WGS) entry which is preliminary data.</text>
</comment>
<proteinExistence type="predicted"/>
<feature type="transmembrane region" description="Helical" evidence="1">
    <location>
        <begin position="14"/>
        <end position="36"/>
    </location>
</feature>
<dbReference type="SUPFAM" id="SSF103473">
    <property type="entry name" value="MFS general substrate transporter"/>
    <property type="match status" value="1"/>
</dbReference>
<keyword evidence="1" id="KW-0472">Membrane</keyword>
<evidence type="ECO:0000256" key="1">
    <source>
        <dbReference type="SAM" id="Phobius"/>
    </source>
</evidence>
<evidence type="ECO:0000313" key="3">
    <source>
        <dbReference type="Proteomes" id="UP000319716"/>
    </source>
</evidence>
<name>A0A4Y1ZGJ7_9BACL</name>
<gene>
    <name evidence="2" type="ORF">NBRC111894_3625</name>
</gene>
<reference evidence="2" key="1">
    <citation type="submission" date="2017-11" db="EMBL/GenBank/DDBJ databases">
        <title>Draft Genome Sequence of Sporolactobacillus inulinus NBRC 111894 Isolated from Koso, a Japanese Sugar-Vegetable Fermented Beverage.</title>
        <authorList>
            <person name="Chiou T.Y."/>
            <person name="Oshima K."/>
            <person name="Suda W."/>
            <person name="Hattori M."/>
            <person name="Takahashi T."/>
        </authorList>
    </citation>
    <scope>NUCLEOTIDE SEQUENCE [LARGE SCALE GENOMIC DNA]</scope>
    <source>
        <strain evidence="2">NBRC111894</strain>
    </source>
</reference>
<protein>
    <recommendedName>
        <fullName evidence="4">Major facilitator superfamily (MFS) profile domain-containing protein</fullName>
    </recommendedName>
</protein>
<dbReference type="Proteomes" id="UP000319716">
    <property type="component" value="Unassembled WGS sequence"/>
</dbReference>
<keyword evidence="1" id="KW-0812">Transmembrane</keyword>
<evidence type="ECO:0008006" key="4">
    <source>
        <dbReference type="Google" id="ProtNLM"/>
    </source>
</evidence>
<dbReference type="Gene3D" id="1.20.1250.20">
    <property type="entry name" value="MFS general substrate transporter like domains"/>
    <property type="match status" value="1"/>
</dbReference>